<keyword evidence="2 5" id="KW-0378">Hydrolase</keyword>
<evidence type="ECO:0000256" key="3">
    <source>
        <dbReference type="SAM" id="SignalP"/>
    </source>
</evidence>
<proteinExistence type="predicted"/>
<dbReference type="Proteomes" id="UP001597189">
    <property type="component" value="Unassembled WGS sequence"/>
</dbReference>
<dbReference type="InterPro" id="IPR011330">
    <property type="entry name" value="Glyco_hydro/deAcase_b/a-brl"/>
</dbReference>
<keyword evidence="1" id="KW-0479">Metal-binding</keyword>
<organism evidence="5 6">
    <name type="scientific">Levilactobacillus lanxiensis</name>
    <dbReference type="NCBI Taxonomy" id="2799568"/>
    <lineage>
        <taxon>Bacteria</taxon>
        <taxon>Bacillati</taxon>
        <taxon>Bacillota</taxon>
        <taxon>Bacilli</taxon>
        <taxon>Lactobacillales</taxon>
        <taxon>Lactobacillaceae</taxon>
        <taxon>Levilactobacillus</taxon>
    </lineage>
</organism>
<accession>A0ABW4D7K7</accession>
<evidence type="ECO:0000313" key="5">
    <source>
        <dbReference type="EMBL" id="MFD1456605.1"/>
    </source>
</evidence>
<protein>
    <submittedName>
        <fullName evidence="5">Polysaccharide deacetylase family protein</fullName>
        <ecNumber evidence="5">3.-.-.-</ecNumber>
    </submittedName>
</protein>
<dbReference type="CDD" id="cd10954">
    <property type="entry name" value="CE4_CtAXE_like"/>
    <property type="match status" value="1"/>
</dbReference>
<dbReference type="EMBL" id="JBHTOD010000014">
    <property type="protein sequence ID" value="MFD1456605.1"/>
    <property type="molecule type" value="Genomic_DNA"/>
</dbReference>
<name>A0ABW4D7K7_9LACO</name>
<dbReference type="InterPro" id="IPR002509">
    <property type="entry name" value="NODB_dom"/>
</dbReference>
<dbReference type="SUPFAM" id="SSF88713">
    <property type="entry name" value="Glycoside hydrolase/deacetylase"/>
    <property type="match status" value="1"/>
</dbReference>
<evidence type="ECO:0000256" key="2">
    <source>
        <dbReference type="ARBA" id="ARBA00022801"/>
    </source>
</evidence>
<evidence type="ECO:0000256" key="1">
    <source>
        <dbReference type="ARBA" id="ARBA00022723"/>
    </source>
</evidence>
<feature type="chain" id="PRO_5046519070" evidence="3">
    <location>
        <begin position="30"/>
        <end position="344"/>
    </location>
</feature>
<comment type="caution">
    <text evidence="5">The sequence shown here is derived from an EMBL/GenBank/DDBJ whole genome shotgun (WGS) entry which is preliminary data.</text>
</comment>
<dbReference type="Gene3D" id="3.20.20.370">
    <property type="entry name" value="Glycoside hydrolase/deacetylase"/>
    <property type="match status" value="1"/>
</dbReference>
<dbReference type="PROSITE" id="PS51677">
    <property type="entry name" value="NODB"/>
    <property type="match status" value="1"/>
</dbReference>
<keyword evidence="3" id="KW-0732">Signal</keyword>
<evidence type="ECO:0000313" key="6">
    <source>
        <dbReference type="Proteomes" id="UP001597189"/>
    </source>
</evidence>
<feature type="domain" description="NodB homology" evidence="4">
    <location>
        <begin position="143"/>
        <end position="317"/>
    </location>
</feature>
<dbReference type="EC" id="3.-.-.-" evidence="5"/>
<reference evidence="6" key="1">
    <citation type="journal article" date="2019" name="Int. J. Syst. Evol. Microbiol.">
        <title>The Global Catalogue of Microorganisms (GCM) 10K type strain sequencing project: providing services to taxonomists for standard genome sequencing and annotation.</title>
        <authorList>
            <consortium name="The Broad Institute Genomics Platform"/>
            <consortium name="The Broad Institute Genome Sequencing Center for Infectious Disease"/>
            <person name="Wu L."/>
            <person name="Ma J."/>
        </authorList>
    </citation>
    <scope>NUCLEOTIDE SEQUENCE [LARGE SCALE GENOMIC DNA]</scope>
    <source>
        <strain evidence="6">CCM 8979</strain>
    </source>
</reference>
<dbReference type="PANTHER" id="PTHR10587">
    <property type="entry name" value="GLYCOSYL TRANSFERASE-RELATED"/>
    <property type="match status" value="1"/>
</dbReference>
<dbReference type="GO" id="GO:0016787">
    <property type="term" value="F:hydrolase activity"/>
    <property type="evidence" value="ECO:0007669"/>
    <property type="project" value="UniProtKB-KW"/>
</dbReference>
<dbReference type="RefSeq" id="WP_236000784.1">
    <property type="nucleotide sequence ID" value="NZ_BOLN01000014.1"/>
</dbReference>
<dbReference type="PANTHER" id="PTHR10587:SF133">
    <property type="entry name" value="CHITIN DEACETYLASE 1-RELATED"/>
    <property type="match status" value="1"/>
</dbReference>
<dbReference type="InterPro" id="IPR050248">
    <property type="entry name" value="Polysacc_deacetylase_ArnD"/>
</dbReference>
<evidence type="ECO:0000259" key="4">
    <source>
        <dbReference type="PROSITE" id="PS51677"/>
    </source>
</evidence>
<sequence>MRKRQRSIITGVMAAAAVLLLTGTLSAQAPAQAKTKVVNKTVTYGQLTNKQPHRLAAIREAARQSILQTTKAKSSKVAAVYQVKLPTHMNKTAKLTKDGLRMPLLTNSFKLKHVTVPYSELKGKVLNRYLPKADKTSKVKTNKMVALTFDDGPDPTLTPRLLKTLKKNKAHATFFEVGQSVSRYPKITRAVLAGGNELGNHSWNHPDFNSIGTSNTASQVMRTNRAIYQATGTLPQYVRPPYGNITAAEGRKIQQPIIRWSVDSRDWSYLNTQKDINEVMKDTRGGDIVLMHDIHKQSVAAVPTIIKRLKAKGYKLVTVSQLLNYQALPGLQYFGAHDFRTAGK</sequence>
<gene>
    <name evidence="5" type="ORF">ACFQ44_13145</name>
</gene>
<dbReference type="Pfam" id="PF01522">
    <property type="entry name" value="Polysacc_deac_1"/>
    <property type="match status" value="1"/>
</dbReference>
<feature type="signal peptide" evidence="3">
    <location>
        <begin position="1"/>
        <end position="29"/>
    </location>
</feature>
<keyword evidence="6" id="KW-1185">Reference proteome</keyword>